<evidence type="ECO:0000259" key="3">
    <source>
        <dbReference type="PROSITE" id="PS51387"/>
    </source>
</evidence>
<dbReference type="InterPro" id="IPR016167">
    <property type="entry name" value="FAD-bd_PCMH_sub1"/>
</dbReference>
<dbReference type="InterPro" id="IPR016169">
    <property type="entry name" value="FAD-bd_PCMH_sub2"/>
</dbReference>
<dbReference type="InterPro" id="IPR006094">
    <property type="entry name" value="Oxid_FAD_bind_N"/>
</dbReference>
<organism evidence="4 5">
    <name type="scientific">Kribbella deserti</name>
    <dbReference type="NCBI Taxonomy" id="1926257"/>
    <lineage>
        <taxon>Bacteria</taxon>
        <taxon>Bacillati</taxon>
        <taxon>Actinomycetota</taxon>
        <taxon>Actinomycetes</taxon>
        <taxon>Propionibacteriales</taxon>
        <taxon>Kribbellaceae</taxon>
        <taxon>Kribbella</taxon>
    </lineage>
</organism>
<evidence type="ECO:0000256" key="2">
    <source>
        <dbReference type="SAM" id="MobiDB-lite"/>
    </source>
</evidence>
<keyword evidence="1" id="KW-0560">Oxidoreductase</keyword>
<dbReference type="Gene3D" id="3.30.70.2520">
    <property type="match status" value="1"/>
</dbReference>
<dbReference type="Proteomes" id="UP001589890">
    <property type="component" value="Unassembled WGS sequence"/>
</dbReference>
<keyword evidence="5" id="KW-1185">Reference proteome</keyword>
<evidence type="ECO:0000313" key="4">
    <source>
        <dbReference type="EMBL" id="MFC0623597.1"/>
    </source>
</evidence>
<dbReference type="PROSITE" id="PS51387">
    <property type="entry name" value="FAD_PCMH"/>
    <property type="match status" value="1"/>
</dbReference>
<name>A0ABV6QIN1_9ACTN</name>
<dbReference type="EMBL" id="JBHLTC010000006">
    <property type="protein sequence ID" value="MFC0623597.1"/>
    <property type="molecule type" value="Genomic_DNA"/>
</dbReference>
<dbReference type="Pfam" id="PF04030">
    <property type="entry name" value="ALO"/>
    <property type="match status" value="1"/>
</dbReference>
<dbReference type="InterPro" id="IPR016171">
    <property type="entry name" value="Vanillyl_alc_oxidase_C-sub2"/>
</dbReference>
<dbReference type="PIRSF" id="PIRSF000136">
    <property type="entry name" value="LGO_GLO"/>
    <property type="match status" value="1"/>
</dbReference>
<dbReference type="InterPro" id="IPR007173">
    <property type="entry name" value="ALO_C"/>
</dbReference>
<dbReference type="PANTHER" id="PTHR43762:SF1">
    <property type="entry name" value="D-ARABINONO-1,4-LACTONE OXIDASE"/>
    <property type="match status" value="1"/>
</dbReference>
<dbReference type="RefSeq" id="WP_380044303.1">
    <property type="nucleotide sequence ID" value="NZ_JBHLTC010000006.1"/>
</dbReference>
<sequence length="437" mass="48089">MNDTSWANWSGHVQGHPAEVRSPASTADVVAAVTAATDRGQRVKPIGSRHSFTAIGVTDGVQLRLDRLDQVLSIDTASGLVTVQGGIQIRRLNEILAEHGLALENMGDIDQQTITGAISTGTHGTGARFGSIATQVRGLELVLANGSIVTCSANERPALFSAARVGLGALGIITAVTLQCVPSFALDCVEQPMPLDETLDRLDELVDGSDHFEFFWFPHTSTALTKSQTRLPGDTALNRLSPMRSWFDDDFVVNVGYEALLRVGTAFPRAIPAITKLVSGSLSSRKYTDLSHRVFPSRRDVRFNEGEYAVPRAALPELLRQIRRWVTVSGERVSFPLEIRFVAGDDIPLAPTYQRDSAYIAFHQYHRLPYQRYFDAVEDLFADVGGRPHWGKMHRLGAKELRDRYPLFDEFVALRDELDPSGVFGNDYLTKVLGDPS</sequence>
<dbReference type="InterPro" id="IPR036318">
    <property type="entry name" value="FAD-bd_PCMH-like_sf"/>
</dbReference>
<dbReference type="InterPro" id="IPR016166">
    <property type="entry name" value="FAD-bd_PCMH"/>
</dbReference>
<dbReference type="Pfam" id="PF01565">
    <property type="entry name" value="FAD_binding_4"/>
    <property type="match status" value="1"/>
</dbReference>
<evidence type="ECO:0000313" key="5">
    <source>
        <dbReference type="Proteomes" id="UP001589890"/>
    </source>
</evidence>
<reference evidence="4 5" key="1">
    <citation type="submission" date="2024-09" db="EMBL/GenBank/DDBJ databases">
        <authorList>
            <person name="Sun Q."/>
            <person name="Mori K."/>
        </authorList>
    </citation>
    <scope>NUCLEOTIDE SEQUENCE [LARGE SCALE GENOMIC DNA]</scope>
    <source>
        <strain evidence="4 5">CGMCC 1.15906</strain>
    </source>
</reference>
<gene>
    <name evidence="4" type="ORF">ACFFGN_05950</name>
</gene>
<comment type="caution">
    <text evidence="4">The sequence shown here is derived from an EMBL/GenBank/DDBJ whole genome shotgun (WGS) entry which is preliminary data.</text>
</comment>
<protein>
    <submittedName>
        <fullName evidence="4">D-arabinono-1,4-lactone oxidase</fullName>
    </submittedName>
</protein>
<dbReference type="NCBIfam" id="TIGR01679">
    <property type="entry name" value="bact_FAD_ox"/>
    <property type="match status" value="1"/>
</dbReference>
<accession>A0ABV6QIN1</accession>
<feature type="domain" description="FAD-binding PCMH-type" evidence="3">
    <location>
        <begin position="13"/>
        <end position="183"/>
    </location>
</feature>
<dbReference type="SUPFAM" id="SSF56176">
    <property type="entry name" value="FAD-binding/transporter-associated domain-like"/>
    <property type="match status" value="1"/>
</dbReference>
<dbReference type="Gene3D" id="1.10.45.10">
    <property type="entry name" value="Vanillyl-alcohol Oxidase, Chain A, domain 4"/>
    <property type="match status" value="1"/>
</dbReference>
<dbReference type="Gene3D" id="3.30.465.10">
    <property type="match status" value="1"/>
</dbReference>
<proteinExistence type="predicted"/>
<dbReference type="InterPro" id="IPR010031">
    <property type="entry name" value="FAD_lactone_oxidase-like"/>
</dbReference>
<evidence type="ECO:0000256" key="1">
    <source>
        <dbReference type="ARBA" id="ARBA00023002"/>
    </source>
</evidence>
<feature type="region of interest" description="Disordered" evidence="2">
    <location>
        <begin position="1"/>
        <end position="24"/>
    </location>
</feature>
<dbReference type="PANTHER" id="PTHR43762">
    <property type="entry name" value="L-GULONOLACTONE OXIDASE"/>
    <property type="match status" value="1"/>
</dbReference>
<dbReference type="Gene3D" id="3.30.43.10">
    <property type="entry name" value="Uridine Diphospho-n-acetylenolpyruvylglucosamine Reductase, domain 2"/>
    <property type="match status" value="1"/>
</dbReference>